<dbReference type="Pfam" id="PF01458">
    <property type="entry name" value="SUFBD_core"/>
    <property type="match status" value="1"/>
</dbReference>
<evidence type="ECO:0000256" key="1">
    <source>
        <dbReference type="ARBA" id="ARBA00043967"/>
    </source>
</evidence>
<dbReference type="Pfam" id="PF19295">
    <property type="entry name" value="SufBD_N"/>
    <property type="match status" value="1"/>
</dbReference>
<protein>
    <submittedName>
        <fullName evidence="4">Fe-S cluster assembly protein SufD</fullName>
    </submittedName>
</protein>
<sequence length="435" mass="46414">MSATGDIVTAGNALTEPGAAGFLQRYEGLRARFPGQRLPWLAARREAAAEAFRAQGFPTRRVEAWKYTDLAPLTQAGFGEALTSVDGALPLPRAAAPRRVVFVDGRFRADLSDPEAPVRNLADHLGAAEGLLGSLARTEDLPLVALNTAMFEDGALIDLAAGEDGGVVELLHVTLADRPVAVHPRHLVRLGAGAKLVLIERNWGHGEGRYLNSPVLEFEVAAEAHVTHARLQQEGKGGIHLSTVFARVAEGGTYDSFLLHAGAKLARSEAHVTLAGPKAAAHLNGAQLLGDGQHGDCTTFLEHSAPDCPSRQTVKTVLAGKSRGVFQGKILVDQIAQRTDGYQMNQALLLSDQAEIDSKPQLEIYADDVKCSHGATVGELDENQVFYMRSRGIPEATARSLLIEAFLQEAVEGVTDETARAALAEAVAGWWEKVA</sequence>
<dbReference type="NCBIfam" id="TIGR01981">
    <property type="entry name" value="sufD"/>
    <property type="match status" value="1"/>
</dbReference>
<dbReference type="GO" id="GO:0016226">
    <property type="term" value="P:iron-sulfur cluster assembly"/>
    <property type="evidence" value="ECO:0007669"/>
    <property type="project" value="InterPro"/>
</dbReference>
<dbReference type="InterPro" id="IPR011542">
    <property type="entry name" value="SUF_FeS_clus_asmbl_SufD"/>
</dbReference>
<dbReference type="OrthoDB" id="9768262at2"/>
<feature type="domain" description="SUF system FeS cluster assembly SufBD core" evidence="2">
    <location>
        <begin position="180"/>
        <end position="406"/>
    </location>
</feature>
<dbReference type="PANTHER" id="PTHR43575:SF1">
    <property type="entry name" value="PROTEIN ABCI7, CHLOROPLASTIC"/>
    <property type="match status" value="1"/>
</dbReference>
<dbReference type="InterPro" id="IPR000825">
    <property type="entry name" value="SUF_FeS_clus_asmbl_SufBD_core"/>
</dbReference>
<dbReference type="SUPFAM" id="SSF101960">
    <property type="entry name" value="Stabilizer of iron transporter SufD"/>
    <property type="match status" value="1"/>
</dbReference>
<reference evidence="4 5" key="1">
    <citation type="submission" date="2019-03" db="EMBL/GenBank/DDBJ databases">
        <title>Roseomonas sp. a novel Roseomonas species isolated from Sea whip Gorgonian.</title>
        <authorList>
            <person name="Li F."/>
            <person name="Pan X."/>
            <person name="Huang S."/>
            <person name="Li Z."/>
            <person name="Meng B."/>
        </authorList>
    </citation>
    <scope>NUCLEOTIDE SEQUENCE [LARGE SCALE GENOMIC DNA]</scope>
    <source>
        <strain evidence="4 5">M0104</strain>
    </source>
</reference>
<accession>A0A845BFK8</accession>
<evidence type="ECO:0000313" key="5">
    <source>
        <dbReference type="Proteomes" id="UP000460715"/>
    </source>
</evidence>
<comment type="caution">
    <text evidence="4">The sequence shown here is derived from an EMBL/GenBank/DDBJ whole genome shotgun (WGS) entry which is preliminary data.</text>
</comment>
<dbReference type="EMBL" id="SNVJ01000002">
    <property type="protein sequence ID" value="MXP62269.1"/>
    <property type="molecule type" value="Genomic_DNA"/>
</dbReference>
<keyword evidence="5" id="KW-1185">Reference proteome</keyword>
<name>A0A845BFK8_9PROT</name>
<comment type="similarity">
    <text evidence="1">Belongs to the iron-sulfur cluster assembly SufBD family.</text>
</comment>
<organism evidence="4 5">
    <name type="scientific">Teichococcus coralli</name>
    <dbReference type="NCBI Taxonomy" id="2545983"/>
    <lineage>
        <taxon>Bacteria</taxon>
        <taxon>Pseudomonadati</taxon>
        <taxon>Pseudomonadota</taxon>
        <taxon>Alphaproteobacteria</taxon>
        <taxon>Acetobacterales</taxon>
        <taxon>Roseomonadaceae</taxon>
        <taxon>Roseomonas</taxon>
    </lineage>
</organism>
<dbReference type="AlphaFoldDB" id="A0A845BFK8"/>
<dbReference type="InterPro" id="IPR045595">
    <property type="entry name" value="SufBD_N"/>
</dbReference>
<dbReference type="RefSeq" id="WP_160935389.1">
    <property type="nucleotide sequence ID" value="NZ_SNVJ01000002.1"/>
</dbReference>
<feature type="domain" description="SUF system FeS cluster assembly SufBD N-terminal" evidence="3">
    <location>
        <begin position="23"/>
        <end position="85"/>
    </location>
</feature>
<gene>
    <name evidence="4" type="primary">sufD</name>
    <name evidence="4" type="ORF">E0493_02750</name>
</gene>
<evidence type="ECO:0000313" key="4">
    <source>
        <dbReference type="EMBL" id="MXP62269.1"/>
    </source>
</evidence>
<proteinExistence type="inferred from homology"/>
<dbReference type="InterPro" id="IPR055346">
    <property type="entry name" value="Fe-S_cluster_assembly_SufBD"/>
</dbReference>
<evidence type="ECO:0000259" key="3">
    <source>
        <dbReference type="Pfam" id="PF19295"/>
    </source>
</evidence>
<dbReference type="Proteomes" id="UP000460715">
    <property type="component" value="Unassembled WGS sequence"/>
</dbReference>
<dbReference type="PANTHER" id="PTHR43575">
    <property type="entry name" value="PROTEIN ABCI7, CHLOROPLASTIC"/>
    <property type="match status" value="1"/>
</dbReference>
<evidence type="ECO:0000259" key="2">
    <source>
        <dbReference type="Pfam" id="PF01458"/>
    </source>
</evidence>
<dbReference type="InterPro" id="IPR037284">
    <property type="entry name" value="SUF_FeS_clus_asmbl_SufBD_sf"/>
</dbReference>